<proteinExistence type="predicted"/>
<reference evidence="1 2" key="1">
    <citation type="submission" date="2019-09" db="EMBL/GenBank/DDBJ databases">
        <title>Genome sequence of Hymenobacter sp. M3.</title>
        <authorList>
            <person name="Srinivasan S."/>
        </authorList>
    </citation>
    <scope>NUCLEOTIDE SEQUENCE [LARGE SCALE GENOMIC DNA]</scope>
    <source>
        <strain evidence="1 2">M3</strain>
    </source>
</reference>
<dbReference type="Gene3D" id="2.160.20.120">
    <property type="match status" value="1"/>
</dbReference>
<dbReference type="RefSeq" id="WP_151079767.1">
    <property type="nucleotide sequence ID" value="NZ_CP047647.1"/>
</dbReference>
<dbReference type="Proteomes" id="UP000326380">
    <property type="component" value="Unassembled WGS sequence"/>
</dbReference>
<dbReference type="PROSITE" id="PS51257">
    <property type="entry name" value="PROKAR_LIPOPROTEIN"/>
    <property type="match status" value="1"/>
</dbReference>
<dbReference type="PANTHER" id="PTHR39200">
    <property type="entry name" value="HYPOTHETICAL EXPORTED PROTEIN"/>
    <property type="match status" value="1"/>
</dbReference>
<sequence>MKTNWLFLLLFSVLLFSACSDDHWGPRIRGAGPTESQTRTLPAISRVELKINADVIITQGPQQEVRIEAQRNILDVLETEMSGDQLQIEFGRYDVRGHDPIKIYITTPKLTEVEVSGSGKIHSGSAWSAPSFAARVSGSGEADLNFAQVESLRTSISGSGELRLNGTAQVNTVNISGSGKVYAYDLSTQDTYINISGSGKGYVRASRTLDADISGSGTVHYRGTPSVNSRISGSGKVLADK</sequence>
<dbReference type="Pfam" id="PF10988">
    <property type="entry name" value="DUF2807"/>
    <property type="match status" value="1"/>
</dbReference>
<dbReference type="InterPro" id="IPR021255">
    <property type="entry name" value="DUF2807"/>
</dbReference>
<keyword evidence="2" id="KW-1185">Reference proteome</keyword>
<evidence type="ECO:0000313" key="2">
    <source>
        <dbReference type="Proteomes" id="UP000326380"/>
    </source>
</evidence>
<accession>A0A7L5A3Z2</accession>
<evidence type="ECO:0000313" key="1">
    <source>
        <dbReference type="EMBL" id="KAA9331588.1"/>
    </source>
</evidence>
<organism evidence="1 2">
    <name type="scientific">Hymenobacter busanensis</name>
    <dbReference type="NCBI Taxonomy" id="2607656"/>
    <lineage>
        <taxon>Bacteria</taxon>
        <taxon>Pseudomonadati</taxon>
        <taxon>Bacteroidota</taxon>
        <taxon>Cytophagia</taxon>
        <taxon>Cytophagales</taxon>
        <taxon>Hymenobacteraceae</taxon>
        <taxon>Hymenobacter</taxon>
    </lineage>
</organism>
<dbReference type="PANTHER" id="PTHR39200:SF1">
    <property type="entry name" value="AUTO-TRANSPORTER ADHESIN HEAD GIN DOMAIN-CONTAINING PROTEIN-RELATED"/>
    <property type="match status" value="1"/>
</dbReference>
<dbReference type="AlphaFoldDB" id="A0A7L5A3Z2"/>
<dbReference type="EMBL" id="VTWU01000005">
    <property type="protein sequence ID" value="KAA9331588.1"/>
    <property type="molecule type" value="Genomic_DNA"/>
</dbReference>
<gene>
    <name evidence="1" type="ORF">F0P96_15250</name>
</gene>
<protein>
    <submittedName>
        <fullName evidence="1">DUF2807 domain-containing protein</fullName>
    </submittedName>
</protein>
<comment type="caution">
    <text evidence="1">The sequence shown here is derived from an EMBL/GenBank/DDBJ whole genome shotgun (WGS) entry which is preliminary data.</text>
</comment>
<name>A0A7L5A3Z2_9BACT</name>